<dbReference type="PANTHER" id="PTHR30474:SF2">
    <property type="entry name" value="PEPTIDOGLYCAN GLYCOSYLTRANSFERASE FTSW-RELATED"/>
    <property type="match status" value="1"/>
</dbReference>
<keyword evidence="4" id="KW-0808">Transferase</keyword>
<evidence type="ECO:0000256" key="15">
    <source>
        <dbReference type="ARBA" id="ARBA00044770"/>
    </source>
</evidence>
<keyword evidence="19" id="KW-0131">Cell cycle</keyword>
<feature type="transmembrane region" description="Helical" evidence="18">
    <location>
        <begin position="205"/>
        <end position="222"/>
    </location>
</feature>
<evidence type="ECO:0000256" key="4">
    <source>
        <dbReference type="ARBA" id="ARBA00022679"/>
    </source>
</evidence>
<feature type="transmembrane region" description="Helical" evidence="18">
    <location>
        <begin position="324"/>
        <end position="352"/>
    </location>
</feature>
<sequence length="407" mass="43479">MNVTLTAKDERARDVIRHAIVLVVSATLILTVLGIVMVFSATSVTSISQAVVYDNPSARFADASRQLTFGIIGLVLMPIAAAIPPSVYKWAAWPIFIAALGLQSLVLTPLAHTSRGNSNWVNLGGITVQPSEFLKLAVALWLAVIIGRKTREEMKNPRLVAVPAGIGAVAALGGVLAGRDVGTAIIFVLMIGLCFWLAGIPFKWVAVLAVVVGIVAVLLIAVEASRLNRVLDYFENLFITPDIYDPTQSEYAMWAFGTGGIGGVGLGASREKWNYLPEAHNDFIFAVIGEELGLFGCLAVILLFLVLGYGLVQIVAYHKEMWVRLFVAMIAIWLVGQAILNMMVVTGVLPVFGVPLPFISQGGSSLIACLLAIGVVLSLALRQPGVAKSFRLPRGTFQSTASLRSTP</sequence>
<keyword evidence="5 18" id="KW-0812">Transmembrane</keyword>
<evidence type="ECO:0000256" key="9">
    <source>
        <dbReference type="ARBA" id="ARBA00023136"/>
    </source>
</evidence>
<dbReference type="GO" id="GO:0015648">
    <property type="term" value="F:lipid-linked peptidoglycan transporter activity"/>
    <property type="evidence" value="ECO:0007669"/>
    <property type="project" value="TreeGrafter"/>
</dbReference>
<dbReference type="Proteomes" id="UP000280344">
    <property type="component" value="Chromosome"/>
</dbReference>
<keyword evidence="9 18" id="KW-0472">Membrane</keyword>
<dbReference type="EC" id="2.4.99.28" evidence="15"/>
<dbReference type="GO" id="GO:0008360">
    <property type="term" value="P:regulation of cell shape"/>
    <property type="evidence" value="ECO:0007669"/>
    <property type="project" value="UniProtKB-KW"/>
</dbReference>
<dbReference type="InterPro" id="IPR018365">
    <property type="entry name" value="Cell_cycle_FtsW-rel_CS"/>
</dbReference>
<evidence type="ECO:0000256" key="8">
    <source>
        <dbReference type="ARBA" id="ARBA00022989"/>
    </source>
</evidence>
<dbReference type="KEGG" id="flh:EJ997_01595"/>
<comment type="catalytic activity">
    <reaction evidence="16">
        <text>[GlcNAc-(1-&gt;4)-Mur2Ac(oyl-L-Ala-gamma-D-Glu-L-Lys-D-Ala-D-Ala)](n)-di-trans,octa-cis-undecaprenyl diphosphate + beta-D-GlcNAc-(1-&gt;4)-Mur2Ac(oyl-L-Ala-gamma-D-Glu-L-Lys-D-Ala-D-Ala)-di-trans,octa-cis-undecaprenyl diphosphate = [GlcNAc-(1-&gt;4)-Mur2Ac(oyl-L-Ala-gamma-D-Glu-L-Lys-D-Ala-D-Ala)](n+1)-di-trans,octa-cis-undecaprenyl diphosphate + di-trans,octa-cis-undecaprenyl diphosphate + H(+)</text>
        <dbReference type="Rhea" id="RHEA:23708"/>
        <dbReference type="Rhea" id="RHEA-COMP:9602"/>
        <dbReference type="Rhea" id="RHEA-COMP:9603"/>
        <dbReference type="ChEBI" id="CHEBI:15378"/>
        <dbReference type="ChEBI" id="CHEBI:58405"/>
        <dbReference type="ChEBI" id="CHEBI:60033"/>
        <dbReference type="ChEBI" id="CHEBI:78435"/>
        <dbReference type="EC" id="2.4.99.28"/>
    </reaction>
</comment>
<comment type="similarity">
    <text evidence="12">Belongs to the SEDS family. FtsW subfamily.</text>
</comment>
<feature type="transmembrane region" description="Helical" evidence="18">
    <location>
        <begin position="358"/>
        <end position="381"/>
    </location>
</feature>
<comment type="function">
    <text evidence="17">Peptidoglycan polymerase that is essential for cell division.</text>
</comment>
<evidence type="ECO:0000256" key="11">
    <source>
        <dbReference type="ARBA" id="ARBA00033270"/>
    </source>
</evidence>
<dbReference type="PANTHER" id="PTHR30474">
    <property type="entry name" value="CELL CYCLE PROTEIN"/>
    <property type="match status" value="1"/>
</dbReference>
<accession>A0A3Q9G2Z6</accession>
<keyword evidence="20" id="KW-1185">Reference proteome</keyword>
<comment type="subcellular location">
    <subcellularLocation>
        <location evidence="1">Membrane</location>
        <topology evidence="1">Multi-pass membrane protein</topology>
    </subcellularLocation>
</comment>
<keyword evidence="3" id="KW-0328">Glycosyltransferase</keyword>
<organism evidence="19 20">
    <name type="scientific">Flaviflexus ciconiae</name>
    <dbReference type="NCBI Taxonomy" id="2496867"/>
    <lineage>
        <taxon>Bacteria</taxon>
        <taxon>Bacillati</taxon>
        <taxon>Actinomycetota</taxon>
        <taxon>Actinomycetes</taxon>
        <taxon>Actinomycetales</taxon>
        <taxon>Actinomycetaceae</taxon>
        <taxon>Flaviflexus</taxon>
    </lineage>
</organism>
<evidence type="ECO:0000256" key="12">
    <source>
        <dbReference type="ARBA" id="ARBA00038053"/>
    </source>
</evidence>
<evidence type="ECO:0000256" key="18">
    <source>
        <dbReference type="SAM" id="Phobius"/>
    </source>
</evidence>
<dbReference type="InterPro" id="IPR001182">
    <property type="entry name" value="FtsW/RodA"/>
</dbReference>
<dbReference type="GO" id="GO:0008955">
    <property type="term" value="F:peptidoglycan glycosyltransferase activity"/>
    <property type="evidence" value="ECO:0007669"/>
    <property type="project" value="UniProtKB-EC"/>
</dbReference>
<dbReference type="GO" id="GO:0005886">
    <property type="term" value="C:plasma membrane"/>
    <property type="evidence" value="ECO:0007669"/>
    <property type="project" value="TreeGrafter"/>
</dbReference>
<dbReference type="AlphaFoldDB" id="A0A3Q9G2Z6"/>
<keyword evidence="7" id="KW-0573">Peptidoglycan synthesis</keyword>
<evidence type="ECO:0000256" key="6">
    <source>
        <dbReference type="ARBA" id="ARBA00022960"/>
    </source>
</evidence>
<feature type="transmembrane region" description="Helical" evidence="18">
    <location>
        <begin position="63"/>
        <end position="83"/>
    </location>
</feature>
<evidence type="ECO:0000256" key="7">
    <source>
        <dbReference type="ARBA" id="ARBA00022984"/>
    </source>
</evidence>
<dbReference type="GO" id="GO:0051301">
    <property type="term" value="P:cell division"/>
    <property type="evidence" value="ECO:0007669"/>
    <property type="project" value="UniProtKB-KW"/>
</dbReference>
<evidence type="ECO:0000256" key="13">
    <source>
        <dbReference type="ARBA" id="ARBA00041185"/>
    </source>
</evidence>
<dbReference type="RefSeq" id="WP_126703029.1">
    <property type="nucleotide sequence ID" value="NZ_CP034593.1"/>
</dbReference>
<dbReference type="GO" id="GO:0032153">
    <property type="term" value="C:cell division site"/>
    <property type="evidence" value="ECO:0007669"/>
    <property type="project" value="TreeGrafter"/>
</dbReference>
<evidence type="ECO:0000256" key="14">
    <source>
        <dbReference type="ARBA" id="ARBA00041418"/>
    </source>
</evidence>
<reference evidence="19 20" key="1">
    <citation type="submission" date="2018-12" db="EMBL/GenBank/DDBJ databases">
        <title>Complete genome sequence of Flaviflexus sp. H23T48.</title>
        <authorList>
            <person name="Bae J.-W."/>
            <person name="Lee J.-Y."/>
        </authorList>
    </citation>
    <scope>NUCLEOTIDE SEQUENCE [LARGE SCALE GENOMIC DNA]</scope>
    <source>
        <strain evidence="19 20">H23T48</strain>
    </source>
</reference>
<dbReference type="Pfam" id="PF01098">
    <property type="entry name" value="FTSW_RODA_SPOVE"/>
    <property type="match status" value="1"/>
</dbReference>
<evidence type="ECO:0000256" key="2">
    <source>
        <dbReference type="ARBA" id="ARBA00004752"/>
    </source>
</evidence>
<dbReference type="PROSITE" id="PS00428">
    <property type="entry name" value="FTSW_RODA_SPOVE"/>
    <property type="match status" value="1"/>
</dbReference>
<keyword evidence="19" id="KW-0132">Cell division</keyword>
<evidence type="ECO:0000256" key="17">
    <source>
        <dbReference type="ARBA" id="ARBA00049966"/>
    </source>
</evidence>
<evidence type="ECO:0000256" key="3">
    <source>
        <dbReference type="ARBA" id="ARBA00022676"/>
    </source>
</evidence>
<evidence type="ECO:0000313" key="19">
    <source>
        <dbReference type="EMBL" id="AZQ76220.1"/>
    </source>
</evidence>
<evidence type="ECO:0000256" key="16">
    <source>
        <dbReference type="ARBA" id="ARBA00049902"/>
    </source>
</evidence>
<dbReference type="EMBL" id="CP034593">
    <property type="protein sequence ID" value="AZQ76220.1"/>
    <property type="molecule type" value="Genomic_DNA"/>
</dbReference>
<keyword evidence="6" id="KW-0133">Cell shape</keyword>
<feature type="transmembrane region" description="Helical" evidence="18">
    <location>
        <begin position="131"/>
        <end position="147"/>
    </location>
</feature>
<evidence type="ECO:0000256" key="5">
    <source>
        <dbReference type="ARBA" id="ARBA00022692"/>
    </source>
</evidence>
<dbReference type="OrthoDB" id="9768187at2"/>
<proteinExistence type="inferred from homology"/>
<feature type="transmembrane region" description="Helical" evidence="18">
    <location>
        <begin position="292"/>
        <end position="312"/>
    </location>
</feature>
<evidence type="ECO:0000256" key="1">
    <source>
        <dbReference type="ARBA" id="ARBA00004141"/>
    </source>
</evidence>
<keyword evidence="8 18" id="KW-1133">Transmembrane helix</keyword>
<evidence type="ECO:0000313" key="20">
    <source>
        <dbReference type="Proteomes" id="UP000280344"/>
    </source>
</evidence>
<gene>
    <name evidence="19" type="ORF">EJ997_01595</name>
</gene>
<dbReference type="GO" id="GO:0009252">
    <property type="term" value="P:peptidoglycan biosynthetic process"/>
    <property type="evidence" value="ECO:0007669"/>
    <property type="project" value="UniProtKB-KW"/>
</dbReference>
<feature type="transmembrane region" description="Helical" evidence="18">
    <location>
        <begin position="90"/>
        <end position="111"/>
    </location>
</feature>
<feature type="transmembrane region" description="Helical" evidence="18">
    <location>
        <begin position="20"/>
        <end position="43"/>
    </location>
</feature>
<evidence type="ECO:0000256" key="10">
    <source>
        <dbReference type="ARBA" id="ARBA00032370"/>
    </source>
</evidence>
<protein>
    <recommendedName>
        <fullName evidence="13">Probable peptidoglycan glycosyltransferase FtsW</fullName>
        <ecNumber evidence="15">2.4.99.28</ecNumber>
    </recommendedName>
    <alternativeName>
        <fullName evidence="14">Cell division protein FtsW</fullName>
    </alternativeName>
    <alternativeName>
        <fullName evidence="11">Cell wall polymerase</fullName>
    </alternativeName>
    <alternativeName>
        <fullName evidence="10">Peptidoglycan polymerase</fullName>
    </alternativeName>
</protein>
<comment type="pathway">
    <text evidence="2">Cell wall biogenesis; peptidoglycan biosynthesis.</text>
</comment>
<feature type="transmembrane region" description="Helical" evidence="18">
    <location>
        <begin position="159"/>
        <end position="175"/>
    </location>
</feature>
<name>A0A3Q9G2Z6_9ACTO</name>
<feature type="transmembrane region" description="Helical" evidence="18">
    <location>
        <begin position="181"/>
        <end position="198"/>
    </location>
</feature>